<evidence type="ECO:0000256" key="6">
    <source>
        <dbReference type="ARBA" id="ARBA00023229"/>
    </source>
</evidence>
<dbReference type="EC" id="1.17.7.3" evidence="7"/>
<dbReference type="InterPro" id="IPR011005">
    <property type="entry name" value="Dihydropteroate_synth-like_sf"/>
</dbReference>
<evidence type="ECO:0000256" key="2">
    <source>
        <dbReference type="ARBA" id="ARBA00022723"/>
    </source>
</evidence>
<comment type="pathway">
    <text evidence="7">Isoprenoid biosynthesis; isopentenyl diphosphate biosynthesis via DXP pathway; isopentenyl diphosphate from 1-deoxy-D-xylulose 5-phosphate: step 5/6.</text>
</comment>
<dbReference type="NCBIfam" id="NF001540">
    <property type="entry name" value="PRK00366.1"/>
    <property type="match status" value="1"/>
</dbReference>
<dbReference type="InterPro" id="IPR045854">
    <property type="entry name" value="NO2/SO3_Rdtase_4Fe4S_sf"/>
</dbReference>
<comment type="caution">
    <text evidence="10">The sequence shown here is derived from an EMBL/GenBank/DDBJ whole genome shotgun (WGS) entry which is preliminary data.</text>
</comment>
<evidence type="ECO:0000256" key="7">
    <source>
        <dbReference type="HAMAP-Rule" id="MF_00159"/>
    </source>
</evidence>
<comment type="cofactor">
    <cofactor evidence="7">
        <name>[4Fe-4S] cluster</name>
        <dbReference type="ChEBI" id="CHEBI:49883"/>
    </cofactor>
    <text evidence="7">Binds 1 [4Fe-4S] cluster.</text>
</comment>
<dbReference type="InterPro" id="IPR058579">
    <property type="entry name" value="IspG_C"/>
</dbReference>
<evidence type="ECO:0000313" key="10">
    <source>
        <dbReference type="EMBL" id="MFK4000696.1"/>
    </source>
</evidence>
<evidence type="ECO:0000313" key="11">
    <source>
        <dbReference type="Proteomes" id="UP001620234"/>
    </source>
</evidence>
<keyword evidence="11" id="KW-1185">Reference proteome</keyword>
<protein>
    <recommendedName>
        <fullName evidence="7">4-hydroxy-3-methylbut-2-en-1-yl diphosphate synthase (flavodoxin)</fullName>
        <ecNumber evidence="7">1.17.7.3</ecNumber>
    </recommendedName>
    <alternativeName>
        <fullName evidence="7">1-hydroxy-2-methyl-2-(E)-butenyl 4-diphosphate synthase</fullName>
    </alternativeName>
</protein>
<dbReference type="Pfam" id="PF26540">
    <property type="entry name" value="GcpE_C"/>
    <property type="match status" value="1"/>
</dbReference>
<dbReference type="SUPFAM" id="SSF56014">
    <property type="entry name" value="Nitrite and sulphite reductase 4Fe-4S domain-like"/>
    <property type="match status" value="1"/>
</dbReference>
<dbReference type="Gene3D" id="3.20.20.20">
    <property type="entry name" value="Dihydropteroate synthase-like"/>
    <property type="match status" value="1"/>
</dbReference>
<evidence type="ECO:0000256" key="3">
    <source>
        <dbReference type="ARBA" id="ARBA00023002"/>
    </source>
</evidence>
<keyword evidence="2 7" id="KW-0479">Metal-binding</keyword>
<feature type="binding site" evidence="7">
    <location>
        <position position="315"/>
    </location>
    <ligand>
        <name>[4Fe-4S] cluster</name>
        <dbReference type="ChEBI" id="CHEBI:49883"/>
    </ligand>
</feature>
<feature type="domain" description="IspG C-terminal" evidence="9">
    <location>
        <begin position="269"/>
        <end position="356"/>
    </location>
</feature>
<dbReference type="Gene3D" id="3.30.413.10">
    <property type="entry name" value="Sulfite Reductase Hemoprotein, domain 1"/>
    <property type="match status" value="1"/>
</dbReference>
<accession>A0ABW8L724</accession>
<comment type="function">
    <text evidence="7">Converts 2C-methyl-D-erythritol 2,4-cyclodiphosphate (ME-2,4cPP) into 1-hydroxy-2-methyl-2-(E)-butenyl 4-diphosphate.</text>
</comment>
<dbReference type="InterPro" id="IPR016425">
    <property type="entry name" value="IspG_bac"/>
</dbReference>
<evidence type="ECO:0000259" key="8">
    <source>
        <dbReference type="Pfam" id="PF04551"/>
    </source>
</evidence>
<name>A0ABW8L724_9GAMM</name>
<reference evidence="10 11" key="1">
    <citation type="submission" date="2024-11" db="EMBL/GenBank/DDBJ databases">
        <title>The Natural Products Discovery Center: Release of the First 8490 Sequenced Strains for Exploring Actinobacteria Biosynthetic Diversity.</title>
        <authorList>
            <person name="Kalkreuter E."/>
            <person name="Kautsar S.A."/>
            <person name="Yang D."/>
            <person name="Bader C.D."/>
            <person name="Teijaro C.N."/>
            <person name="Fluegel L."/>
            <person name="Davis C.M."/>
            <person name="Simpson J.R."/>
            <person name="Lauterbach L."/>
            <person name="Steele A.D."/>
            <person name="Gui C."/>
            <person name="Meng S."/>
            <person name="Li G."/>
            <person name="Viehrig K."/>
            <person name="Ye F."/>
            <person name="Su P."/>
            <person name="Kiefer A.F."/>
            <person name="Nichols A."/>
            <person name="Cepeda A.J."/>
            <person name="Yan W."/>
            <person name="Fan B."/>
            <person name="Jiang Y."/>
            <person name="Adhikari A."/>
            <person name="Zheng C.-J."/>
            <person name="Schuster L."/>
            <person name="Cowan T.M."/>
            <person name="Smanski M.J."/>
            <person name="Chevrette M.G."/>
            <person name="De Carvalho L.P.S."/>
            <person name="Shen B."/>
        </authorList>
    </citation>
    <scope>NUCLEOTIDE SEQUENCE [LARGE SCALE GENOMIC DNA]</scope>
    <source>
        <strain evidence="10 11">NPDC077433</strain>
    </source>
</reference>
<dbReference type="EMBL" id="JBJDPD010000005">
    <property type="protein sequence ID" value="MFK4000696.1"/>
    <property type="molecule type" value="Genomic_DNA"/>
</dbReference>
<dbReference type="SUPFAM" id="SSF51717">
    <property type="entry name" value="Dihydropteroate synthetase-like"/>
    <property type="match status" value="1"/>
</dbReference>
<keyword evidence="4 7" id="KW-0408">Iron</keyword>
<dbReference type="NCBIfam" id="TIGR00612">
    <property type="entry name" value="ispG_gcpE"/>
    <property type="match status" value="1"/>
</dbReference>
<dbReference type="Pfam" id="PF04551">
    <property type="entry name" value="GcpE"/>
    <property type="match status" value="1"/>
</dbReference>
<dbReference type="Proteomes" id="UP001620234">
    <property type="component" value="Unassembled WGS sequence"/>
</dbReference>
<feature type="domain" description="IspG TIM-barrel" evidence="8">
    <location>
        <begin position="15"/>
        <end position="254"/>
    </location>
</feature>
<dbReference type="PIRSF" id="PIRSF004640">
    <property type="entry name" value="IspG"/>
    <property type="match status" value="1"/>
</dbReference>
<gene>
    <name evidence="7 10" type="primary">ispG</name>
    <name evidence="10" type="synonym">gcpE</name>
    <name evidence="10" type="ORF">ACI2I3_05010</name>
</gene>
<feature type="binding site" evidence="7">
    <location>
        <position position="273"/>
    </location>
    <ligand>
        <name>[4Fe-4S] cluster</name>
        <dbReference type="ChEBI" id="CHEBI:49883"/>
    </ligand>
</feature>
<keyword evidence="5 7" id="KW-0411">Iron-sulfur</keyword>
<keyword evidence="3 7" id="KW-0560">Oxidoreductase</keyword>
<dbReference type="InterPro" id="IPR004588">
    <property type="entry name" value="IspG_bac-typ"/>
</dbReference>
<comment type="catalytic activity">
    <reaction evidence="7">
        <text>(2E)-4-hydroxy-3-methylbut-2-enyl diphosphate + oxidized [flavodoxin] + H2O + 2 H(+) = 2-C-methyl-D-erythritol 2,4-cyclic diphosphate + reduced [flavodoxin]</text>
        <dbReference type="Rhea" id="RHEA:43604"/>
        <dbReference type="Rhea" id="RHEA-COMP:10622"/>
        <dbReference type="Rhea" id="RHEA-COMP:10623"/>
        <dbReference type="ChEBI" id="CHEBI:15377"/>
        <dbReference type="ChEBI" id="CHEBI:15378"/>
        <dbReference type="ChEBI" id="CHEBI:57618"/>
        <dbReference type="ChEBI" id="CHEBI:58210"/>
        <dbReference type="ChEBI" id="CHEBI:58483"/>
        <dbReference type="ChEBI" id="CHEBI:128753"/>
        <dbReference type="EC" id="1.17.7.3"/>
    </reaction>
</comment>
<dbReference type="PANTHER" id="PTHR30454">
    <property type="entry name" value="4-HYDROXY-3-METHYLBUT-2-EN-1-YL DIPHOSPHATE SYNTHASE"/>
    <property type="match status" value="1"/>
</dbReference>
<dbReference type="RefSeq" id="WP_230709552.1">
    <property type="nucleotide sequence ID" value="NZ_JBJDPD010000005.1"/>
</dbReference>
<organism evidence="10 11">
    <name type="scientific">Psychrobacter namhaensis</name>
    <dbReference type="NCBI Taxonomy" id="292734"/>
    <lineage>
        <taxon>Bacteria</taxon>
        <taxon>Pseudomonadati</taxon>
        <taxon>Pseudomonadota</taxon>
        <taxon>Gammaproteobacteria</taxon>
        <taxon>Moraxellales</taxon>
        <taxon>Moraxellaceae</taxon>
        <taxon>Psychrobacter</taxon>
    </lineage>
</organism>
<dbReference type="HAMAP" id="MF_00159">
    <property type="entry name" value="IspG"/>
    <property type="match status" value="1"/>
</dbReference>
<dbReference type="PANTHER" id="PTHR30454:SF0">
    <property type="entry name" value="4-HYDROXY-3-METHYLBUT-2-EN-1-YL DIPHOSPHATE SYNTHASE (FERREDOXIN), CHLOROPLASTIC"/>
    <property type="match status" value="1"/>
</dbReference>
<comment type="similarity">
    <text evidence="7">Belongs to the IspG family.</text>
</comment>
<dbReference type="GO" id="GO:0046429">
    <property type="term" value="F:4-hydroxy-3-methylbut-2-en-1-yl diphosphate synthase activity (ferredoxin)"/>
    <property type="evidence" value="ECO:0007669"/>
    <property type="project" value="UniProtKB-EC"/>
</dbReference>
<dbReference type="InterPro" id="IPR058578">
    <property type="entry name" value="IspG_TIM"/>
</dbReference>
<evidence type="ECO:0000256" key="1">
    <source>
        <dbReference type="ARBA" id="ARBA00022485"/>
    </source>
</evidence>
<sequence>MSTSSTSAPINRRLTKKIYVGDVAIGGDAPISVQSMTNTDTCDVAATVAQIERCVEAGADLMRVSTPTMDTVKAFGEIRKRVSVPLIADVHFDHKIALAVAEAGADCLRINPGNIGSDAKVREVVACAKHYNIPIRIGVNAGSLEKDIQRKYKEPTGEAMLESAMRHIDILERLNFDQYKVSVKASNVFLTLDAYRLISAQIDNPLHLGVTEAGVYRTGAVKSAIALGGLLLDGIGDTIRISLAAEPEEEIKIGFDILKSLNIRSNGVNFIACPSCSRQEFDVIKVMTALESRLEDIREPMNLSVIGCKVNGPGEAKESDIGIVGAAPKSLVYRMGEKSHLIDTNNLVDEIEGMVRAHAEDLAKKRENEIIRVK</sequence>
<proteinExistence type="inferred from homology"/>
<keyword evidence="6 7" id="KW-0414">Isoprene biosynthesis</keyword>
<evidence type="ECO:0000259" key="9">
    <source>
        <dbReference type="Pfam" id="PF26540"/>
    </source>
</evidence>
<evidence type="ECO:0000256" key="4">
    <source>
        <dbReference type="ARBA" id="ARBA00023004"/>
    </source>
</evidence>
<feature type="binding site" evidence="7">
    <location>
        <position position="308"/>
    </location>
    <ligand>
        <name>[4Fe-4S] cluster</name>
        <dbReference type="ChEBI" id="CHEBI:49883"/>
    </ligand>
</feature>
<evidence type="ECO:0000256" key="5">
    <source>
        <dbReference type="ARBA" id="ARBA00023014"/>
    </source>
</evidence>
<feature type="binding site" evidence="7">
    <location>
        <position position="276"/>
    </location>
    <ligand>
        <name>[4Fe-4S] cluster</name>
        <dbReference type="ChEBI" id="CHEBI:49883"/>
    </ligand>
</feature>
<keyword evidence="1 7" id="KW-0004">4Fe-4S</keyword>